<dbReference type="Pfam" id="PF00156">
    <property type="entry name" value="Pribosyltran"/>
    <property type="match status" value="1"/>
</dbReference>
<feature type="domain" description="Phosphoribosyltransferase" evidence="1">
    <location>
        <begin position="76"/>
        <end position="253"/>
    </location>
</feature>
<dbReference type="GO" id="GO:0016757">
    <property type="term" value="F:glycosyltransferase activity"/>
    <property type="evidence" value="ECO:0007669"/>
    <property type="project" value="UniProtKB-KW"/>
</dbReference>
<dbReference type="Gene3D" id="3.30.1310.20">
    <property type="entry name" value="PRTase-like"/>
    <property type="match status" value="1"/>
</dbReference>
<accession>A0A976B2L6</accession>
<dbReference type="SUPFAM" id="SSF53271">
    <property type="entry name" value="PRTase-like"/>
    <property type="match status" value="1"/>
</dbReference>
<dbReference type="Gene3D" id="3.40.50.2020">
    <property type="match status" value="1"/>
</dbReference>
<evidence type="ECO:0000313" key="3">
    <source>
        <dbReference type="Proteomes" id="UP000256952"/>
    </source>
</evidence>
<evidence type="ECO:0000313" key="2">
    <source>
        <dbReference type="EMBL" id="SOZ72510.1"/>
    </source>
</evidence>
<evidence type="ECO:0000259" key="1">
    <source>
        <dbReference type="Pfam" id="PF00156"/>
    </source>
</evidence>
<dbReference type="InterPro" id="IPR000836">
    <property type="entry name" value="PRTase_dom"/>
</dbReference>
<dbReference type="AlphaFoldDB" id="A0A976B2L6"/>
<keyword evidence="2" id="KW-0328">Glycosyltransferase</keyword>
<dbReference type="Proteomes" id="UP000256952">
    <property type="component" value="Chromosome CBM2613_b"/>
</dbReference>
<organism evidence="2 3">
    <name type="scientific">Cupriavidus taiwanensis</name>
    <dbReference type="NCBI Taxonomy" id="164546"/>
    <lineage>
        <taxon>Bacteria</taxon>
        <taxon>Pseudomonadati</taxon>
        <taxon>Pseudomonadota</taxon>
        <taxon>Betaproteobacteria</taxon>
        <taxon>Burkholderiales</taxon>
        <taxon>Burkholderiaceae</taxon>
        <taxon>Cupriavidus</taxon>
    </lineage>
</organism>
<protein>
    <submittedName>
        <fullName evidence="2">Phosphoribosyltransferase</fullName>
    </submittedName>
</protein>
<keyword evidence="2" id="KW-0808">Transferase</keyword>
<proteinExistence type="predicted"/>
<comment type="caution">
    <text evidence="2">The sequence shown here is derived from an EMBL/GenBank/DDBJ whole genome shotgun (WGS) entry which is preliminary data.</text>
</comment>
<dbReference type="InterPro" id="IPR029057">
    <property type="entry name" value="PRTase-like"/>
</dbReference>
<sequence>MPGRGIAAAGLRMWPASRRRGQRQGLYLAEGPPALAVPFSTEAAMSLPPCFADRREAGQYLGRHLAGLGFGAAQLGQPPLVLALPRGGVPVAFEVARALDGQLDVLLVRKIGALGYPELALGAVVEGDAGGGGPHTVVNDDPWARRAVDSGSFDAERGRQLDEIARRQQRYRGGKPVPARAGRVVIVVDDGVATGATMRAALEGVRMAGAARVIAATPVGSQDGLASLTAAADEVICLNTPPSFGAVGAFYLDFSQTSDEEALALLRTAPPPAA</sequence>
<dbReference type="EMBL" id="OFTH01000045">
    <property type="protein sequence ID" value="SOZ72510.1"/>
    <property type="molecule type" value="Genomic_DNA"/>
</dbReference>
<dbReference type="CDD" id="cd06223">
    <property type="entry name" value="PRTases_typeI"/>
    <property type="match status" value="1"/>
</dbReference>
<gene>
    <name evidence="2" type="ORF">CBM2613_B30003</name>
</gene>
<reference evidence="2 3" key="1">
    <citation type="submission" date="2018-01" db="EMBL/GenBank/DDBJ databases">
        <authorList>
            <person name="Clerissi C."/>
        </authorList>
    </citation>
    <scope>NUCLEOTIDE SEQUENCE [LARGE SCALE GENOMIC DNA]</scope>
    <source>
        <strain evidence="2">Cupriavidus taiwanensis STM 8556</strain>
    </source>
</reference>
<name>A0A976B2L6_9BURK</name>